<accession>A0A1W1CAN9</accession>
<organism evidence="3">
    <name type="scientific">hydrothermal vent metagenome</name>
    <dbReference type="NCBI Taxonomy" id="652676"/>
    <lineage>
        <taxon>unclassified sequences</taxon>
        <taxon>metagenomes</taxon>
        <taxon>ecological metagenomes</taxon>
    </lineage>
</organism>
<keyword evidence="2" id="KW-0812">Transmembrane</keyword>
<protein>
    <submittedName>
        <fullName evidence="3">ORF 73 extensive acidic domains, potential leucine zipper immediate early protein homolog</fullName>
    </submittedName>
</protein>
<dbReference type="AlphaFoldDB" id="A0A1W1CAN9"/>
<sequence length="355" mass="39941">MKDVAEITEDTQKEMLDEVEGISTDIEETAKELESIEEVLPKEVKKLKKHEIAKEMVAKAKGIVKEAEEQMDACKLLLADDLKAYEEAKRLLQEGGMDASEALLTQLGYVANSEEDENKEEENIVFETKDEVEPIALRDVSSGKFTGFLYALLGGAATFAGLVYLATDKLNMTLDVTKMPSNEILQRIFGWFGTQVGRPDDAVNGGLIVGIVVLAVMALIYFIRVGLKGNKNLHFATKQLEDAQTYTTHKGNCKEEMDKVDAHIHDAIETLKTYQVLFNEQKGKLERILYLEGGAEEPNYHERSLKEMRDTQDLLDAIKSFMALPMSEEGKLSGKSTLFLHRAKSRMQKMIERFY</sequence>
<feature type="transmembrane region" description="Helical" evidence="2">
    <location>
        <begin position="202"/>
        <end position="223"/>
    </location>
</feature>
<keyword evidence="1" id="KW-0175">Coiled coil</keyword>
<reference evidence="3" key="1">
    <citation type="submission" date="2016-10" db="EMBL/GenBank/DDBJ databases">
        <authorList>
            <person name="de Groot N.N."/>
        </authorList>
    </citation>
    <scope>NUCLEOTIDE SEQUENCE</scope>
</reference>
<dbReference type="EMBL" id="FPHD01000061">
    <property type="protein sequence ID" value="SFV62846.1"/>
    <property type="molecule type" value="Genomic_DNA"/>
</dbReference>
<evidence type="ECO:0000256" key="1">
    <source>
        <dbReference type="SAM" id="Coils"/>
    </source>
</evidence>
<evidence type="ECO:0000256" key="2">
    <source>
        <dbReference type="SAM" id="Phobius"/>
    </source>
</evidence>
<evidence type="ECO:0000313" key="3">
    <source>
        <dbReference type="EMBL" id="SFV62846.1"/>
    </source>
</evidence>
<feature type="transmembrane region" description="Helical" evidence="2">
    <location>
        <begin position="147"/>
        <end position="166"/>
    </location>
</feature>
<keyword evidence="2" id="KW-1133">Transmembrane helix</keyword>
<proteinExistence type="predicted"/>
<keyword evidence="2" id="KW-0472">Membrane</keyword>
<feature type="coiled-coil region" evidence="1">
    <location>
        <begin position="19"/>
        <end position="70"/>
    </location>
</feature>
<gene>
    <name evidence="3" type="ORF">MNB_SV-8-168</name>
</gene>
<name>A0A1W1CAN9_9ZZZZ</name>